<dbReference type="Gene3D" id="3.40.50.12780">
    <property type="entry name" value="N-terminal domain of ligase-like"/>
    <property type="match status" value="1"/>
</dbReference>
<evidence type="ECO:0000313" key="6">
    <source>
        <dbReference type="EMBL" id="KKK63052.1"/>
    </source>
</evidence>
<protein>
    <recommendedName>
        <fullName evidence="5">Carrier domain-containing protein</fullName>
    </recommendedName>
</protein>
<dbReference type="SUPFAM" id="SSF56801">
    <property type="entry name" value="Acetyl-CoA synthetase-like"/>
    <property type="match status" value="1"/>
</dbReference>
<comment type="caution">
    <text evidence="6">The sequence shown here is derived from an EMBL/GenBank/DDBJ whole genome shotgun (WGS) entry which is preliminary data.</text>
</comment>
<dbReference type="GO" id="GO:0006631">
    <property type="term" value="P:fatty acid metabolic process"/>
    <property type="evidence" value="ECO:0007669"/>
    <property type="project" value="TreeGrafter"/>
</dbReference>
<dbReference type="Gene3D" id="3.30.300.30">
    <property type="match status" value="1"/>
</dbReference>
<sequence length="319" mass="35162">TETAPMVTMFNPFKHDMRSVGKILPGQEVRIGPDGEILVKGSNVMAGYYNDPESTAEILKDGWLKTGDVGSTDSEGHIFIKGRKKDMIPTSDGRNVYAEDIEKVLNKTRGVRDGIVVGLPDAGGESVHGVLLLEPGFDPEKIVSAVNSKLLPFQRIRGYSVWKEADFPRTSTLKVRKTEVLKKLTGTRKNILDDGNVFDGLVPGSVSPDSKLINDLGLDSLDLAEAVSRIERKYGSSIDEISIGPDTTVKDLENLAAGRGSTRVVPMPRWAKRKITKSFRAVFTGLLVIQGFRLFYRIRPHGLKNIDKSMKNINKLKLD</sequence>
<evidence type="ECO:0000259" key="5">
    <source>
        <dbReference type="PROSITE" id="PS50075"/>
    </source>
</evidence>
<dbReference type="PROSITE" id="PS50075">
    <property type="entry name" value="CARRIER"/>
    <property type="match status" value="1"/>
</dbReference>
<evidence type="ECO:0000256" key="2">
    <source>
        <dbReference type="ARBA" id="ARBA00022450"/>
    </source>
</evidence>
<gene>
    <name evidence="6" type="ORF">LCGC14_2998200</name>
</gene>
<reference evidence="6" key="1">
    <citation type="journal article" date="2015" name="Nature">
        <title>Complex archaea that bridge the gap between prokaryotes and eukaryotes.</title>
        <authorList>
            <person name="Spang A."/>
            <person name="Saw J.H."/>
            <person name="Jorgensen S.L."/>
            <person name="Zaremba-Niedzwiedzka K."/>
            <person name="Martijn J."/>
            <person name="Lind A.E."/>
            <person name="van Eijk R."/>
            <person name="Schleper C."/>
            <person name="Guy L."/>
            <person name="Ettema T.J."/>
        </authorList>
    </citation>
    <scope>NUCLEOTIDE SEQUENCE</scope>
</reference>
<dbReference type="InterPro" id="IPR045851">
    <property type="entry name" value="AMP-bd_C_sf"/>
</dbReference>
<dbReference type="SUPFAM" id="SSF47336">
    <property type="entry name" value="ACP-like"/>
    <property type="match status" value="1"/>
</dbReference>
<dbReference type="EMBL" id="LAZR01061699">
    <property type="protein sequence ID" value="KKK63052.1"/>
    <property type="molecule type" value="Genomic_DNA"/>
</dbReference>
<dbReference type="PANTHER" id="PTHR43201:SF5">
    <property type="entry name" value="MEDIUM-CHAIN ACYL-COA LIGASE ACSF2, MITOCHONDRIAL"/>
    <property type="match status" value="1"/>
</dbReference>
<feature type="non-terminal residue" evidence="6">
    <location>
        <position position="1"/>
    </location>
</feature>
<dbReference type="InterPro" id="IPR009081">
    <property type="entry name" value="PP-bd_ACP"/>
</dbReference>
<feature type="domain" description="Carrier" evidence="5">
    <location>
        <begin position="175"/>
        <end position="260"/>
    </location>
</feature>
<dbReference type="Pfam" id="PF00550">
    <property type="entry name" value="PP-binding"/>
    <property type="match status" value="1"/>
</dbReference>
<keyword evidence="4" id="KW-0436">Ligase</keyword>
<dbReference type="InterPro" id="IPR036736">
    <property type="entry name" value="ACP-like_sf"/>
</dbReference>
<dbReference type="AlphaFoldDB" id="A0A0F8X1T5"/>
<dbReference type="InterPro" id="IPR042099">
    <property type="entry name" value="ANL_N_sf"/>
</dbReference>
<proteinExistence type="inferred from homology"/>
<dbReference type="InterPro" id="IPR006162">
    <property type="entry name" value="Ppantetheine_attach_site"/>
</dbReference>
<evidence type="ECO:0000256" key="1">
    <source>
        <dbReference type="ARBA" id="ARBA00006432"/>
    </source>
</evidence>
<comment type="similarity">
    <text evidence="1">Belongs to the ATP-dependent AMP-binding enzyme family.</text>
</comment>
<dbReference type="PANTHER" id="PTHR43201">
    <property type="entry name" value="ACYL-COA SYNTHETASE"/>
    <property type="match status" value="1"/>
</dbReference>
<evidence type="ECO:0000256" key="4">
    <source>
        <dbReference type="ARBA" id="ARBA00022598"/>
    </source>
</evidence>
<name>A0A0F8X1T5_9ZZZZ</name>
<evidence type="ECO:0000256" key="3">
    <source>
        <dbReference type="ARBA" id="ARBA00022553"/>
    </source>
</evidence>
<keyword evidence="2" id="KW-0596">Phosphopantetheine</keyword>
<organism evidence="6">
    <name type="scientific">marine sediment metagenome</name>
    <dbReference type="NCBI Taxonomy" id="412755"/>
    <lineage>
        <taxon>unclassified sequences</taxon>
        <taxon>metagenomes</taxon>
        <taxon>ecological metagenomes</taxon>
    </lineage>
</organism>
<keyword evidence="3" id="KW-0597">Phosphoprotein</keyword>
<dbReference type="PROSITE" id="PS00012">
    <property type="entry name" value="PHOSPHOPANTETHEINE"/>
    <property type="match status" value="1"/>
</dbReference>
<accession>A0A0F8X1T5</accession>
<dbReference type="GO" id="GO:0031956">
    <property type="term" value="F:medium-chain fatty acid-CoA ligase activity"/>
    <property type="evidence" value="ECO:0007669"/>
    <property type="project" value="TreeGrafter"/>
</dbReference>
<dbReference type="Gene3D" id="1.10.1200.10">
    <property type="entry name" value="ACP-like"/>
    <property type="match status" value="1"/>
</dbReference>